<dbReference type="AlphaFoldDB" id="A0A285CVU2"/>
<proteinExistence type="predicted"/>
<evidence type="ECO:0000256" key="1">
    <source>
        <dbReference type="SAM" id="Phobius"/>
    </source>
</evidence>
<organism evidence="2 3">
    <name type="scientific">Cereibacter ovatus</name>
    <dbReference type="NCBI Taxonomy" id="439529"/>
    <lineage>
        <taxon>Bacteria</taxon>
        <taxon>Pseudomonadati</taxon>
        <taxon>Pseudomonadota</taxon>
        <taxon>Alphaproteobacteria</taxon>
        <taxon>Rhodobacterales</taxon>
        <taxon>Paracoccaceae</taxon>
        <taxon>Cereibacter</taxon>
    </lineage>
</organism>
<dbReference type="EMBL" id="OAOQ01000008">
    <property type="protein sequence ID" value="SNX71053.1"/>
    <property type="molecule type" value="Genomic_DNA"/>
</dbReference>
<evidence type="ECO:0000313" key="2">
    <source>
        <dbReference type="EMBL" id="SNX71053.1"/>
    </source>
</evidence>
<protein>
    <submittedName>
        <fullName evidence="2">Uncharacterized protein</fullName>
    </submittedName>
</protein>
<dbReference type="RefSeq" id="WP_176504544.1">
    <property type="nucleotide sequence ID" value="NZ_OAOQ01000008.1"/>
</dbReference>
<keyword evidence="1" id="KW-0472">Membrane</keyword>
<accession>A0A285CVU2</accession>
<feature type="transmembrane region" description="Helical" evidence="1">
    <location>
        <begin position="20"/>
        <end position="39"/>
    </location>
</feature>
<keyword evidence="1" id="KW-1133">Transmembrane helix</keyword>
<gene>
    <name evidence="2" type="ORF">SAMN05878503_1086</name>
</gene>
<sequence>MVQGFSTDVVSLPLVVARRTYAVAALIVLATALVSALAVRRRLDRIDLVGALKAQE</sequence>
<keyword evidence="3" id="KW-1185">Reference proteome</keyword>
<dbReference type="Proteomes" id="UP000219467">
    <property type="component" value="Unassembled WGS sequence"/>
</dbReference>
<name>A0A285CVU2_9RHOB</name>
<keyword evidence="1" id="KW-0812">Transmembrane</keyword>
<evidence type="ECO:0000313" key="3">
    <source>
        <dbReference type="Proteomes" id="UP000219467"/>
    </source>
</evidence>
<reference evidence="3" key="1">
    <citation type="submission" date="2017-08" db="EMBL/GenBank/DDBJ databases">
        <authorList>
            <person name="Varghese N."/>
            <person name="Submissions S."/>
        </authorList>
    </citation>
    <scope>NUCLEOTIDE SEQUENCE [LARGE SCALE GENOMIC DNA]</scope>
    <source>
        <strain evidence="3">JA234</strain>
    </source>
</reference>